<dbReference type="PROSITE" id="PS50850">
    <property type="entry name" value="MFS"/>
    <property type="match status" value="1"/>
</dbReference>
<dbReference type="InterPro" id="IPR005828">
    <property type="entry name" value="MFS_sugar_transport-like"/>
</dbReference>
<dbReference type="AlphaFoldDB" id="A0A0J1GR29"/>
<evidence type="ECO:0000313" key="15">
    <source>
        <dbReference type="EMBL" id="KLV01884.1"/>
    </source>
</evidence>
<feature type="transmembrane region" description="Helical" evidence="13">
    <location>
        <begin position="58"/>
        <end position="79"/>
    </location>
</feature>
<comment type="caution">
    <text evidence="15">The sequence shown here is derived from an EMBL/GenBank/DDBJ whole genome shotgun (WGS) entry which is preliminary data.</text>
</comment>
<feature type="transmembrane region" description="Helical" evidence="13">
    <location>
        <begin position="393"/>
        <end position="415"/>
    </location>
</feature>
<feature type="transmembrane region" description="Helical" evidence="13">
    <location>
        <begin position="427"/>
        <end position="449"/>
    </location>
</feature>
<reference evidence="15 16" key="1">
    <citation type="submission" date="2015-05" db="EMBL/GenBank/DDBJ databases">
        <title>Photobacterium galathea sp. nov.</title>
        <authorList>
            <person name="Machado H."/>
            <person name="Gram L."/>
        </authorList>
    </citation>
    <scope>NUCLEOTIDE SEQUENCE [LARGE SCALE GENOMIC DNA]</scope>
    <source>
        <strain evidence="15 16">DSM 25995</strain>
    </source>
</reference>
<feature type="transmembrane region" description="Helical" evidence="13">
    <location>
        <begin position="115"/>
        <end position="132"/>
    </location>
</feature>
<evidence type="ECO:0000256" key="7">
    <source>
        <dbReference type="ARBA" id="ARBA00022989"/>
    </source>
</evidence>
<evidence type="ECO:0000256" key="5">
    <source>
        <dbReference type="ARBA" id="ARBA00022597"/>
    </source>
</evidence>
<dbReference type="Pfam" id="PF00083">
    <property type="entry name" value="Sugar_tr"/>
    <property type="match status" value="1"/>
</dbReference>
<dbReference type="InterPro" id="IPR050814">
    <property type="entry name" value="Myo-inositol_Transporter"/>
</dbReference>
<feature type="transmembrane region" description="Helical" evidence="13">
    <location>
        <begin position="333"/>
        <end position="350"/>
    </location>
</feature>
<feature type="transmembrane region" description="Helical" evidence="13">
    <location>
        <begin position="179"/>
        <end position="201"/>
    </location>
</feature>
<keyword evidence="6 13" id="KW-0812">Transmembrane</keyword>
<dbReference type="InterPro" id="IPR020846">
    <property type="entry name" value="MFS_dom"/>
</dbReference>
<evidence type="ECO:0000256" key="9">
    <source>
        <dbReference type="ARBA" id="ARBA00050593"/>
    </source>
</evidence>
<feature type="transmembrane region" description="Helical" evidence="13">
    <location>
        <begin position="144"/>
        <end position="167"/>
    </location>
</feature>
<dbReference type="InterPro" id="IPR047984">
    <property type="entry name" value="XylE-like"/>
</dbReference>
<feature type="transmembrane region" description="Helical" evidence="13">
    <location>
        <begin position="259"/>
        <end position="285"/>
    </location>
</feature>
<dbReference type="RefSeq" id="WP_047873337.1">
    <property type="nucleotide sequence ID" value="NZ_BMYC01000001.1"/>
</dbReference>
<dbReference type="OrthoDB" id="5368493at2"/>
<evidence type="ECO:0000256" key="10">
    <source>
        <dbReference type="ARBA" id="ARBA00070440"/>
    </source>
</evidence>
<proteinExistence type="inferred from homology"/>
<keyword evidence="4" id="KW-1003">Cell membrane</keyword>
<comment type="subcellular location">
    <subcellularLocation>
        <location evidence="1">Cell membrane</location>
        <topology evidence="1">Multi-pass membrane protein</topology>
    </subcellularLocation>
</comment>
<evidence type="ECO:0000256" key="6">
    <source>
        <dbReference type="ARBA" id="ARBA00022692"/>
    </source>
</evidence>
<evidence type="ECO:0000256" key="2">
    <source>
        <dbReference type="ARBA" id="ARBA00010992"/>
    </source>
</evidence>
<dbReference type="PANTHER" id="PTHR48020">
    <property type="entry name" value="PROTON MYO-INOSITOL COTRANSPORTER"/>
    <property type="match status" value="1"/>
</dbReference>
<feature type="transmembrane region" description="Helical" evidence="13">
    <location>
        <begin position="356"/>
        <end position="381"/>
    </location>
</feature>
<feature type="transmembrane region" description="Helical" evidence="13">
    <location>
        <begin position="16"/>
        <end position="38"/>
    </location>
</feature>
<keyword evidence="5" id="KW-0762">Sugar transport</keyword>
<dbReference type="PATRIC" id="fig|754436.4.peg.1186"/>
<dbReference type="Proteomes" id="UP000036426">
    <property type="component" value="Unassembled WGS sequence"/>
</dbReference>
<evidence type="ECO:0000256" key="11">
    <source>
        <dbReference type="ARBA" id="ARBA00076792"/>
    </source>
</evidence>
<dbReference type="EMBL" id="LDOV01000010">
    <property type="protein sequence ID" value="KLV01884.1"/>
    <property type="molecule type" value="Genomic_DNA"/>
</dbReference>
<dbReference type="NCBIfam" id="TIGR00879">
    <property type="entry name" value="SP"/>
    <property type="match status" value="1"/>
</dbReference>
<name>A0A0J1GR29_9GAMM</name>
<evidence type="ECO:0000259" key="14">
    <source>
        <dbReference type="PROSITE" id="PS50850"/>
    </source>
</evidence>
<evidence type="ECO:0000313" key="16">
    <source>
        <dbReference type="Proteomes" id="UP000036426"/>
    </source>
</evidence>
<comment type="catalytic activity">
    <reaction evidence="9">
        <text>D-xylose(in) + H(+)(in) = D-xylose(out) + H(+)(out)</text>
        <dbReference type="Rhea" id="RHEA:28959"/>
        <dbReference type="ChEBI" id="CHEBI:15378"/>
        <dbReference type="ChEBI" id="CHEBI:53455"/>
    </reaction>
    <physiologicalReaction direction="right-to-left" evidence="9">
        <dbReference type="Rhea" id="RHEA:28961"/>
    </physiologicalReaction>
</comment>
<evidence type="ECO:0000256" key="3">
    <source>
        <dbReference type="ARBA" id="ARBA00022448"/>
    </source>
</evidence>
<accession>A0A0J1GR29</accession>
<dbReference type="Gene3D" id="1.20.1250.20">
    <property type="entry name" value="MFS general substrate transporter like domains"/>
    <property type="match status" value="2"/>
</dbReference>
<evidence type="ECO:0000256" key="13">
    <source>
        <dbReference type="SAM" id="Phobius"/>
    </source>
</evidence>
<dbReference type="InterPro" id="IPR003663">
    <property type="entry name" value="Sugar/inositol_transpt"/>
</dbReference>
<dbReference type="InterPro" id="IPR036259">
    <property type="entry name" value="MFS_trans_sf"/>
</dbReference>
<dbReference type="SUPFAM" id="SSF103473">
    <property type="entry name" value="MFS general substrate transporter"/>
    <property type="match status" value="1"/>
</dbReference>
<dbReference type="GO" id="GO:0022857">
    <property type="term" value="F:transmembrane transporter activity"/>
    <property type="evidence" value="ECO:0007669"/>
    <property type="project" value="InterPro"/>
</dbReference>
<evidence type="ECO:0000256" key="8">
    <source>
        <dbReference type="ARBA" id="ARBA00023136"/>
    </source>
</evidence>
<dbReference type="PANTHER" id="PTHR48020:SF12">
    <property type="entry name" value="PROTON MYO-INOSITOL COTRANSPORTER"/>
    <property type="match status" value="1"/>
</dbReference>
<evidence type="ECO:0000256" key="1">
    <source>
        <dbReference type="ARBA" id="ARBA00004651"/>
    </source>
</evidence>
<keyword evidence="16" id="KW-1185">Reference proteome</keyword>
<dbReference type="PROSITE" id="PS00217">
    <property type="entry name" value="SUGAR_TRANSPORT_2"/>
    <property type="match status" value="1"/>
</dbReference>
<dbReference type="GO" id="GO:0005886">
    <property type="term" value="C:plasma membrane"/>
    <property type="evidence" value="ECO:0007669"/>
    <property type="project" value="UniProtKB-SubCell"/>
</dbReference>
<dbReference type="FunFam" id="1.20.1250.20:FF:000122">
    <property type="entry name" value="D-xylose transporter XylE"/>
    <property type="match status" value="1"/>
</dbReference>
<feature type="domain" description="Major facilitator superfamily (MFS) profile" evidence="14">
    <location>
        <begin position="20"/>
        <end position="453"/>
    </location>
</feature>
<protein>
    <recommendedName>
        <fullName evidence="10">D-xylose-proton symporter</fullName>
    </recommendedName>
    <alternativeName>
        <fullName evidence="11">D-xylose transporter</fullName>
    </alternativeName>
</protein>
<dbReference type="CDD" id="cd17359">
    <property type="entry name" value="MFS_XylE_like"/>
    <property type="match status" value="1"/>
</dbReference>
<evidence type="ECO:0000256" key="4">
    <source>
        <dbReference type="ARBA" id="ARBA00022475"/>
    </source>
</evidence>
<organism evidence="15 16">
    <name type="scientific">Photobacterium aphoticum</name>
    <dbReference type="NCBI Taxonomy" id="754436"/>
    <lineage>
        <taxon>Bacteria</taxon>
        <taxon>Pseudomonadati</taxon>
        <taxon>Pseudomonadota</taxon>
        <taxon>Gammaproteobacteria</taxon>
        <taxon>Vibrionales</taxon>
        <taxon>Vibrionaceae</taxon>
        <taxon>Photobacterium</taxon>
    </lineage>
</organism>
<keyword evidence="8 13" id="KW-0472">Membrane</keyword>
<keyword evidence="3 12" id="KW-0813">Transport</keyword>
<keyword evidence="7 13" id="KW-1133">Transmembrane helix</keyword>
<gene>
    <name evidence="15" type="ORF">ABT58_05590</name>
</gene>
<evidence type="ECO:0000256" key="12">
    <source>
        <dbReference type="RuleBase" id="RU003346"/>
    </source>
</evidence>
<feature type="transmembrane region" description="Helical" evidence="13">
    <location>
        <begin position="86"/>
        <end position="109"/>
    </location>
</feature>
<dbReference type="PRINTS" id="PR00171">
    <property type="entry name" value="SUGRTRNSPORT"/>
</dbReference>
<dbReference type="InterPro" id="IPR005829">
    <property type="entry name" value="Sugar_transporter_CS"/>
</dbReference>
<sequence>MSPTTAASASKHNFAYIIRICCIAALGGILLGYDTAVISGAIGPIRDYFNLNPAQTGWAVSSVVLGSILGAVSAGWVALKYGRRNALFIAAILFIISAIGSALATTFTFYTVLRIVGGVAVGLACVVSPMYMSEVAPKDFRGRAVSMFQQSAVIGQTGVFYVNYLIAKGMSEAWLVDMGWRWMLGSEMVPAALFAALLFFIPESPRWLVLKGKLDKAKETLSQISNPEHADRVIKDIQDSLVDARSANGKSKISLRSPLLFSILVIGTFVAAAQQLTGINVIMYYTPEILKPITGSTENALFQTTFVGIVFIGGNALGMYLIDKVGRLPLMKWGTLGCALGMMIVGYVLYTQTTGYAALFALCLYVVSYATSWGCACWTMISEIFPNSIRSRAMAIAVGAQWFTGFLVTQFFPMLNENAYLKENFNGAFSFWVFAALSLICMVIVVKYVPETKGVSLEKMEETMAKKLGKQYPEPAAEPAPVKANA</sequence>
<comment type="similarity">
    <text evidence="2 12">Belongs to the major facilitator superfamily. Sugar transporter (TC 2.A.1.1) family.</text>
</comment>
<feature type="transmembrane region" description="Helical" evidence="13">
    <location>
        <begin position="300"/>
        <end position="321"/>
    </location>
</feature>